<organism evidence="1 2">
    <name type="scientific">Lysinibacillus xylanilyticus</name>
    <dbReference type="NCBI Taxonomy" id="582475"/>
    <lineage>
        <taxon>Bacteria</taxon>
        <taxon>Bacillati</taxon>
        <taxon>Bacillota</taxon>
        <taxon>Bacilli</taxon>
        <taxon>Bacillales</taxon>
        <taxon>Bacillaceae</taxon>
        <taxon>Lysinibacillus</taxon>
    </lineage>
</organism>
<reference evidence="1 2" key="1">
    <citation type="submission" date="2017-11" db="EMBL/GenBank/DDBJ databases">
        <title>Bacterial isolate from king chilli rhizosphere.</title>
        <authorList>
            <person name="Takhelmayum P."/>
            <person name="Sarangthem I."/>
        </authorList>
    </citation>
    <scope>NUCLEOTIDE SEQUENCE [LARGE SCALE GENOMIC DNA]</scope>
    <source>
        <strain evidence="2">t26</strain>
    </source>
</reference>
<proteinExistence type="predicted"/>
<gene>
    <name evidence="1" type="ORF">CWD94_13955</name>
</gene>
<evidence type="ECO:0008006" key="3">
    <source>
        <dbReference type="Google" id="ProtNLM"/>
    </source>
</evidence>
<sequence>MNKYLNRISKDLVNVNFDNYWPGYESVAYALYDKSNVYLFNHPRMEKNQQSNYQILNWDEQFMGCTLILYNDFPTAIVNIELYEDYESLYSILVHELFHGFQYVKGETRFANEILGITYPLSKENVELRNQERINLYSAVLENNILEKKQYLNTFIALREKRTAMFNNNLLYENLIETIEGPAWYVELKAYSEKSPLDYKSVLKKYGQNLKDKYESTSDIRKSCYSSGLFMCLLLDEFLPRWKESFWGKEETLYGIFKQLSDDVIKISNIEISPETEEVINFAIQNRKNTFENFEQQKGIHLFIEGEITAKSFDPMNIVSFENRLLHKNFIKVGINNEDYFIQQPVIAYSKDGLQNMIKLHLILKNNPIENADSLKIDGIGVIKGRYEKQENVLHLFVN</sequence>
<dbReference type="Proteomes" id="UP000232101">
    <property type="component" value="Unassembled WGS sequence"/>
</dbReference>
<dbReference type="AlphaFoldDB" id="A0A2M9Q482"/>
<evidence type="ECO:0000313" key="2">
    <source>
        <dbReference type="Proteomes" id="UP000232101"/>
    </source>
</evidence>
<protein>
    <recommendedName>
        <fullName evidence="3">Peptide ABC transporter permease</fullName>
    </recommendedName>
</protein>
<dbReference type="EMBL" id="PHQY01000646">
    <property type="protein sequence ID" value="PJO42887.1"/>
    <property type="molecule type" value="Genomic_DNA"/>
</dbReference>
<comment type="caution">
    <text evidence="1">The sequence shown here is derived from an EMBL/GenBank/DDBJ whole genome shotgun (WGS) entry which is preliminary data.</text>
</comment>
<evidence type="ECO:0000313" key="1">
    <source>
        <dbReference type="EMBL" id="PJO42887.1"/>
    </source>
</evidence>
<name>A0A2M9Q482_9BACI</name>
<dbReference type="RefSeq" id="WP_100543533.1">
    <property type="nucleotide sequence ID" value="NZ_JBHVRA010000011.1"/>
</dbReference>
<accession>A0A2M9Q482</accession>